<evidence type="ECO:0008006" key="4">
    <source>
        <dbReference type="Google" id="ProtNLM"/>
    </source>
</evidence>
<feature type="transmembrane region" description="Helical" evidence="1">
    <location>
        <begin position="12"/>
        <end position="30"/>
    </location>
</feature>
<keyword evidence="3" id="KW-1185">Reference proteome</keyword>
<dbReference type="Proteomes" id="UP000231701">
    <property type="component" value="Chromosome"/>
</dbReference>
<dbReference type="KEGG" id="maes:Ga0123461_1286"/>
<feature type="transmembrane region" description="Helical" evidence="1">
    <location>
        <begin position="88"/>
        <end position="108"/>
    </location>
</feature>
<keyword evidence="1" id="KW-0472">Membrane</keyword>
<keyword evidence="1" id="KW-1133">Transmembrane helix</keyword>
<protein>
    <recommendedName>
        <fullName evidence="4">DUF2127 domain-containing protein</fullName>
    </recommendedName>
</protein>
<dbReference type="AlphaFoldDB" id="A0A2K8L415"/>
<name>A0A2K8L415_MARES</name>
<sequence length="142" mass="15050">MKDSVLLKSSSVLWVVWGLVHILFGVMIIGGDAGSGIQAIGNGVDLAKMNYPDVLGAIMNQHGWNLIWFGVATTVGAVFIWKGSLTAIWVSAMVGGLADLGYFIFLDLGGYVKFIPGTVMTIVSFSAILLSAGAYFKSRSNS</sequence>
<proteinExistence type="predicted"/>
<feature type="transmembrane region" description="Helical" evidence="1">
    <location>
        <begin position="114"/>
        <end position="136"/>
    </location>
</feature>
<evidence type="ECO:0000313" key="3">
    <source>
        <dbReference type="Proteomes" id="UP000231701"/>
    </source>
</evidence>
<dbReference type="RefSeq" id="WP_100277568.1">
    <property type="nucleotide sequence ID" value="NZ_CP018799.1"/>
</dbReference>
<dbReference type="EMBL" id="CP018799">
    <property type="protein sequence ID" value="ATX79704.1"/>
    <property type="molecule type" value="Genomic_DNA"/>
</dbReference>
<evidence type="ECO:0000256" key="1">
    <source>
        <dbReference type="SAM" id="Phobius"/>
    </source>
</evidence>
<feature type="transmembrane region" description="Helical" evidence="1">
    <location>
        <begin position="62"/>
        <end position="81"/>
    </location>
</feature>
<evidence type="ECO:0000313" key="2">
    <source>
        <dbReference type="EMBL" id="ATX79704.1"/>
    </source>
</evidence>
<organism evidence="2 3">
    <name type="scientific">Mariprofundus aestuarium</name>
    <dbReference type="NCBI Taxonomy" id="1921086"/>
    <lineage>
        <taxon>Bacteria</taxon>
        <taxon>Pseudomonadati</taxon>
        <taxon>Pseudomonadota</taxon>
        <taxon>Candidatius Mariprofundia</taxon>
        <taxon>Mariprofundales</taxon>
        <taxon>Mariprofundaceae</taxon>
        <taxon>Mariprofundus</taxon>
    </lineage>
</organism>
<keyword evidence="1" id="KW-0812">Transmembrane</keyword>
<dbReference type="OrthoDB" id="582520at2"/>
<accession>A0A2K8L415</accession>
<reference evidence="2 3" key="1">
    <citation type="submission" date="2016-12" db="EMBL/GenBank/DDBJ databases">
        <title>Isolation and genomic insights into novel planktonic Zetaproteobacteria from stratified waters of the Chesapeake Bay.</title>
        <authorList>
            <person name="McAllister S.M."/>
            <person name="Kato S."/>
            <person name="Chan C.S."/>
            <person name="Chiu B.K."/>
            <person name="Field E.K."/>
        </authorList>
    </citation>
    <scope>NUCLEOTIDE SEQUENCE [LARGE SCALE GENOMIC DNA]</scope>
    <source>
        <strain evidence="2 3">CP-5</strain>
    </source>
</reference>
<gene>
    <name evidence="2" type="ORF">Ga0123461_1286</name>
</gene>